<dbReference type="AlphaFoldDB" id="A0A7I7QEC2"/>
<keyword evidence="3 7" id="KW-1003">Cell membrane</keyword>
<comment type="similarity">
    <text evidence="2 7">Belongs to the membrane-bound acyltransferase family.</text>
</comment>
<dbReference type="GO" id="GO:0016746">
    <property type="term" value="F:acyltransferase activity"/>
    <property type="evidence" value="ECO:0007669"/>
    <property type="project" value="UniProtKB-KW"/>
</dbReference>
<feature type="transmembrane region" description="Helical" evidence="8">
    <location>
        <begin position="60"/>
        <end position="78"/>
    </location>
</feature>
<evidence type="ECO:0000313" key="9">
    <source>
        <dbReference type="EMBL" id="BBY24472.1"/>
    </source>
</evidence>
<evidence type="ECO:0008006" key="11">
    <source>
        <dbReference type="Google" id="ProtNLM"/>
    </source>
</evidence>
<keyword evidence="7" id="KW-0012">Acyltransferase</keyword>
<feature type="transmembrane region" description="Helical" evidence="8">
    <location>
        <begin position="175"/>
        <end position="198"/>
    </location>
</feature>
<dbReference type="PIRSF" id="PIRSF016636">
    <property type="entry name" value="AlgI_DltB"/>
    <property type="match status" value="1"/>
</dbReference>
<dbReference type="EMBL" id="AP022587">
    <property type="protein sequence ID" value="BBY24472.1"/>
    <property type="molecule type" value="Genomic_DNA"/>
</dbReference>
<keyword evidence="10" id="KW-1185">Reference proteome</keyword>
<dbReference type="InterPro" id="IPR004299">
    <property type="entry name" value="MBOAT_fam"/>
</dbReference>
<proteinExistence type="inferred from homology"/>
<evidence type="ECO:0000256" key="6">
    <source>
        <dbReference type="ARBA" id="ARBA00023136"/>
    </source>
</evidence>
<evidence type="ECO:0000256" key="7">
    <source>
        <dbReference type="PIRNR" id="PIRNR016636"/>
    </source>
</evidence>
<feature type="transmembrane region" description="Helical" evidence="8">
    <location>
        <begin position="263"/>
        <end position="280"/>
    </location>
</feature>
<organism evidence="9 10">
    <name type="scientific">Mycobacterium stomatepiae</name>
    <dbReference type="NCBI Taxonomy" id="470076"/>
    <lineage>
        <taxon>Bacteria</taxon>
        <taxon>Bacillati</taxon>
        <taxon>Actinomycetota</taxon>
        <taxon>Actinomycetes</taxon>
        <taxon>Mycobacteriales</taxon>
        <taxon>Mycobacteriaceae</taxon>
        <taxon>Mycobacterium</taxon>
        <taxon>Mycobacterium simiae complex</taxon>
    </lineage>
</organism>
<keyword evidence="5 8" id="KW-1133">Transmembrane helix</keyword>
<keyword evidence="4 8" id="KW-0812">Transmembrane</keyword>
<evidence type="ECO:0000313" key="10">
    <source>
        <dbReference type="Proteomes" id="UP000467130"/>
    </source>
</evidence>
<reference evidence="9 10" key="1">
    <citation type="journal article" date="2019" name="Emerg. Microbes Infect.">
        <title>Comprehensive subspecies identification of 175 nontuberculous mycobacteria species based on 7547 genomic profiles.</title>
        <authorList>
            <person name="Matsumoto Y."/>
            <person name="Kinjo T."/>
            <person name="Motooka D."/>
            <person name="Nabeya D."/>
            <person name="Jung N."/>
            <person name="Uechi K."/>
            <person name="Horii T."/>
            <person name="Iida T."/>
            <person name="Fujita J."/>
            <person name="Nakamura S."/>
        </authorList>
    </citation>
    <scope>NUCLEOTIDE SEQUENCE [LARGE SCALE GENOMIC DNA]</scope>
    <source>
        <strain evidence="9 10">JCM 17783</strain>
    </source>
</reference>
<keyword evidence="6 7" id="KW-0472">Membrane</keyword>
<dbReference type="GO" id="GO:0005886">
    <property type="term" value="C:plasma membrane"/>
    <property type="evidence" value="ECO:0007669"/>
    <property type="project" value="UniProtKB-SubCell"/>
</dbReference>
<dbReference type="Proteomes" id="UP000467130">
    <property type="component" value="Chromosome"/>
</dbReference>
<evidence type="ECO:0000256" key="4">
    <source>
        <dbReference type="ARBA" id="ARBA00022692"/>
    </source>
</evidence>
<name>A0A7I7QEC2_9MYCO</name>
<dbReference type="InterPro" id="IPR051085">
    <property type="entry name" value="MB_O-acyltransferase"/>
</dbReference>
<dbReference type="PANTHER" id="PTHR13285">
    <property type="entry name" value="ACYLTRANSFERASE"/>
    <property type="match status" value="1"/>
</dbReference>
<dbReference type="PANTHER" id="PTHR13285:SF18">
    <property type="entry name" value="PROTEIN-CYSTEINE N-PALMITOYLTRANSFERASE RASP"/>
    <property type="match status" value="1"/>
</dbReference>
<accession>A0A7I7QEC2</accession>
<feature type="transmembrane region" description="Helical" evidence="8">
    <location>
        <begin position="6"/>
        <end position="22"/>
    </location>
</feature>
<evidence type="ECO:0000256" key="3">
    <source>
        <dbReference type="ARBA" id="ARBA00022475"/>
    </source>
</evidence>
<evidence type="ECO:0000256" key="5">
    <source>
        <dbReference type="ARBA" id="ARBA00022989"/>
    </source>
</evidence>
<sequence>MLSASSLLILAICAGWTFYVARRWIRRRGVLPIAVAVLAAFYAANLYFGKGNGDGLTQRVVLPLGMAFYVLRLVHYLFEAFKGNLRAHDFGEYLAYHFLPGSLPLGPIHRFDEFLRGWRRRRFDHPAFVHAMQRILYGLVKVVVVGNYNLGLQLSPYVAHWRETSGPLGSYLADLHYWTLLYVVFSGYSDIAIGFGALTGVTLRENFNWPFIARNISDFWQRWHMSLSSWCRDYVYIPVLAVSRRPSLALVSSMVILGLWHSLTLHYLLWGLYHGIGLAAHRRYRTARGEPQTRGPVASRVIQVATTVLTLNFVVLSFQVTDLVETWLLAGGV</sequence>
<feature type="transmembrane region" description="Helical" evidence="8">
    <location>
        <begin position="29"/>
        <end position="48"/>
    </location>
</feature>
<comment type="subcellular location">
    <subcellularLocation>
        <location evidence="1">Cell membrane</location>
        <topology evidence="1">Multi-pass membrane protein</topology>
    </subcellularLocation>
</comment>
<protein>
    <recommendedName>
        <fullName evidence="11">Membrane-bound O-acyltransferase</fullName>
    </recommendedName>
</protein>
<gene>
    <name evidence="9" type="ORF">MSTO_46770</name>
</gene>
<evidence type="ECO:0000256" key="2">
    <source>
        <dbReference type="ARBA" id="ARBA00010323"/>
    </source>
</evidence>
<evidence type="ECO:0000256" key="8">
    <source>
        <dbReference type="SAM" id="Phobius"/>
    </source>
</evidence>
<keyword evidence="7" id="KW-0808">Transferase</keyword>
<evidence type="ECO:0000256" key="1">
    <source>
        <dbReference type="ARBA" id="ARBA00004651"/>
    </source>
</evidence>
<dbReference type="Pfam" id="PF03062">
    <property type="entry name" value="MBOAT"/>
    <property type="match status" value="1"/>
</dbReference>
<dbReference type="InterPro" id="IPR024194">
    <property type="entry name" value="Ac/AlaTfrase_AlgI/DltB"/>
</dbReference>
<dbReference type="KEGG" id="msto:MSTO_46770"/>